<dbReference type="GO" id="GO:0009793">
    <property type="term" value="P:embryo development ending in seed dormancy"/>
    <property type="evidence" value="ECO:0007669"/>
    <property type="project" value="TreeGrafter"/>
</dbReference>
<dbReference type="GO" id="GO:0005634">
    <property type="term" value="C:nucleus"/>
    <property type="evidence" value="ECO:0007669"/>
    <property type="project" value="TreeGrafter"/>
</dbReference>
<reference evidence="3" key="1">
    <citation type="submission" date="2022-12" db="EMBL/GenBank/DDBJ databases">
        <title>Draft genome assemblies for two species of Escallonia (Escalloniales).</title>
        <authorList>
            <person name="Chanderbali A."/>
            <person name="Dervinis C."/>
            <person name="Anghel I."/>
            <person name="Soltis D."/>
            <person name="Soltis P."/>
            <person name="Zapata F."/>
        </authorList>
    </citation>
    <scope>NUCLEOTIDE SEQUENCE</scope>
    <source>
        <strain evidence="3">UCBG64.0493</strain>
        <tissue evidence="3">Leaf</tissue>
    </source>
</reference>
<keyword evidence="4" id="KW-1185">Reference proteome</keyword>
<evidence type="ECO:0000256" key="1">
    <source>
        <dbReference type="SAM" id="MobiDB-lite"/>
    </source>
</evidence>
<dbReference type="AlphaFoldDB" id="A0AA88V2G8"/>
<feature type="compositionally biased region" description="Polar residues" evidence="1">
    <location>
        <begin position="448"/>
        <end position="462"/>
    </location>
</feature>
<proteinExistence type="predicted"/>
<dbReference type="PANTHER" id="PTHR32387:SF0">
    <property type="entry name" value="PROTEIN NO VEIN"/>
    <property type="match status" value="1"/>
</dbReference>
<feature type="region of interest" description="Disordered" evidence="1">
    <location>
        <begin position="558"/>
        <end position="585"/>
    </location>
</feature>
<dbReference type="InterPro" id="IPR052957">
    <property type="entry name" value="Auxin_embryo_med"/>
</dbReference>
<gene>
    <name evidence="3" type="ORF">RJ639_021849</name>
</gene>
<evidence type="ECO:0000259" key="2">
    <source>
        <dbReference type="Pfam" id="PF13020"/>
    </source>
</evidence>
<comment type="caution">
    <text evidence="3">The sequence shown here is derived from an EMBL/GenBank/DDBJ whole genome shotgun (WGS) entry which is preliminary data.</text>
</comment>
<dbReference type="GO" id="GO:0048364">
    <property type="term" value="P:root development"/>
    <property type="evidence" value="ECO:0007669"/>
    <property type="project" value="TreeGrafter"/>
</dbReference>
<evidence type="ECO:0000313" key="3">
    <source>
        <dbReference type="EMBL" id="KAK3000430.1"/>
    </source>
</evidence>
<name>A0AA88V2G8_9ASTE</name>
<dbReference type="Pfam" id="PF13020">
    <property type="entry name" value="NOV_C"/>
    <property type="match status" value="1"/>
</dbReference>
<dbReference type="EMBL" id="JAVXUP010003008">
    <property type="protein sequence ID" value="KAK3000430.1"/>
    <property type="molecule type" value="Genomic_DNA"/>
</dbReference>
<dbReference type="PANTHER" id="PTHR32387">
    <property type="entry name" value="WU:FJ29H11"/>
    <property type="match status" value="1"/>
</dbReference>
<feature type="region of interest" description="Disordered" evidence="1">
    <location>
        <begin position="442"/>
        <end position="462"/>
    </location>
</feature>
<dbReference type="GO" id="GO:0010305">
    <property type="term" value="P:leaf vascular tissue pattern formation"/>
    <property type="evidence" value="ECO:0007669"/>
    <property type="project" value="TreeGrafter"/>
</dbReference>
<evidence type="ECO:0000313" key="4">
    <source>
        <dbReference type="Proteomes" id="UP001188597"/>
    </source>
</evidence>
<dbReference type="InterPro" id="IPR024975">
    <property type="entry name" value="NOV_C"/>
</dbReference>
<accession>A0AA88V2G8</accession>
<sequence length="670" mass="74308">MAMAVVLAVENGGVGGCDVGCVAGGGESSNRCCRALSPSSMHYVIVVPPKSIAAAADKDSQAAAPPLPAGAFFPPQEVYWHDSIGSVDPMKVIYPCSGPAGTPRPCSKMLCNIYPGLHDFFVNECGVNETPLFCDYLQILLQLSSSALPSQAAKIVFKVFLKWSDGSKFGLLSSEDIEYLKESLSKVEFVVLPTALDKWVSLHPSFGLVCWCDDEELRKEFKHFENIDFLYFGELGDEEKETIRTKVSVFMQKLGIPALSEVVTREAIYYGPADCSFKTSLVNWALPYAQRYLHNVYPDKYSELKQSGFENLSRLRVVVVEKLFYRNVIKRADIVSKKRFETSCLSQGNVLYVTRESDTHSIFMEISGLFLNGTSELHMANFLHMITTMAESGSTEEQTEFFILNSEKVPKLPEDEAIWSLSSVPSSPWDDETLLTSYASALTDEPDPQTSTRKPCPTSNWPPVNWKSATGFSFSRTNGLRSQATGSVQMRKGNDDENFVAQTNMRNGSNSEEYNALTNPTVEINADWTIEDDLAATMPAMVLQDCETAEYHPERVVLDPVDAGPGSDGTKSSSSNYSERDQLSIGTSNPEQAIITGRLGELVAFKYFAGKVGETSVKWVNESKETGLPYDIVVGDKKMGREYIEVKATKYARKDWFIISAREWQFAIEK</sequence>
<protein>
    <recommendedName>
        <fullName evidence="2">Protein NO VEIN C-terminal domain-containing protein</fullName>
    </recommendedName>
</protein>
<feature type="domain" description="Protein NO VEIN C-terminal" evidence="2">
    <location>
        <begin position="600"/>
        <end position="669"/>
    </location>
</feature>
<feature type="non-terminal residue" evidence="3">
    <location>
        <position position="670"/>
    </location>
</feature>
<organism evidence="3 4">
    <name type="scientific">Escallonia herrerae</name>
    <dbReference type="NCBI Taxonomy" id="1293975"/>
    <lineage>
        <taxon>Eukaryota</taxon>
        <taxon>Viridiplantae</taxon>
        <taxon>Streptophyta</taxon>
        <taxon>Embryophyta</taxon>
        <taxon>Tracheophyta</taxon>
        <taxon>Spermatophyta</taxon>
        <taxon>Magnoliopsida</taxon>
        <taxon>eudicotyledons</taxon>
        <taxon>Gunneridae</taxon>
        <taxon>Pentapetalae</taxon>
        <taxon>asterids</taxon>
        <taxon>campanulids</taxon>
        <taxon>Escalloniales</taxon>
        <taxon>Escalloniaceae</taxon>
        <taxon>Escallonia</taxon>
    </lineage>
</organism>
<dbReference type="Proteomes" id="UP001188597">
    <property type="component" value="Unassembled WGS sequence"/>
</dbReference>